<name>A0A5A7PM63_STRAF</name>
<keyword evidence="1" id="KW-0418">Kinase</keyword>
<dbReference type="EMBL" id="BKCP01004805">
    <property type="protein sequence ID" value="GER33809.1"/>
    <property type="molecule type" value="Genomic_DNA"/>
</dbReference>
<protein>
    <submittedName>
        <fullName evidence="1">Leucine-rich repeat receptor-like protein kinase family protein</fullName>
    </submittedName>
</protein>
<keyword evidence="2" id="KW-1185">Reference proteome</keyword>
<dbReference type="AlphaFoldDB" id="A0A5A7PM63"/>
<sequence>MTGILINGIHFLSGIQTGTGKKAPIRNSQTKFRYIPPGPNSLSGPIRPQMTEASKVTRNLGQVHGLSGCNASTSHMLSMLPNIHHATPRLTVPETNIDKKCKILTWAMNMLRGGIFIKRVNGTYPTVNFEKQICNGFSWKDISNNELCNYVVSRLLHNKQQICQKFTLEVLQSKPKQMQRAFPTMEAARPLSTQTTSSETKLCCLTVKRETTIEALVCSFASALHFNVANLPLNNATCVSVAVNLANPDPIESANNGLRNVEIIMWGQDLSSIIFVST</sequence>
<reference evidence="2" key="1">
    <citation type="journal article" date="2019" name="Curr. Biol.">
        <title>Genome Sequence of Striga asiatica Provides Insight into the Evolution of Plant Parasitism.</title>
        <authorList>
            <person name="Yoshida S."/>
            <person name="Kim S."/>
            <person name="Wafula E.K."/>
            <person name="Tanskanen J."/>
            <person name="Kim Y.M."/>
            <person name="Honaas L."/>
            <person name="Yang Z."/>
            <person name="Spallek T."/>
            <person name="Conn C.E."/>
            <person name="Ichihashi Y."/>
            <person name="Cheong K."/>
            <person name="Cui S."/>
            <person name="Der J.P."/>
            <person name="Gundlach H."/>
            <person name="Jiao Y."/>
            <person name="Hori C."/>
            <person name="Ishida J.K."/>
            <person name="Kasahara H."/>
            <person name="Kiba T."/>
            <person name="Kim M.S."/>
            <person name="Koo N."/>
            <person name="Laohavisit A."/>
            <person name="Lee Y.H."/>
            <person name="Lumba S."/>
            <person name="McCourt P."/>
            <person name="Mortimer J.C."/>
            <person name="Mutuku J.M."/>
            <person name="Nomura T."/>
            <person name="Sasaki-Sekimoto Y."/>
            <person name="Seto Y."/>
            <person name="Wang Y."/>
            <person name="Wakatake T."/>
            <person name="Sakakibara H."/>
            <person name="Demura T."/>
            <person name="Yamaguchi S."/>
            <person name="Yoneyama K."/>
            <person name="Manabe R.I."/>
            <person name="Nelson D.C."/>
            <person name="Schulman A.H."/>
            <person name="Timko M.P."/>
            <person name="dePamphilis C.W."/>
            <person name="Choi D."/>
            <person name="Shirasu K."/>
        </authorList>
    </citation>
    <scope>NUCLEOTIDE SEQUENCE [LARGE SCALE GENOMIC DNA]</scope>
    <source>
        <strain evidence="2">cv. UVA1</strain>
    </source>
</reference>
<keyword evidence="1" id="KW-0675">Receptor</keyword>
<comment type="caution">
    <text evidence="1">The sequence shown here is derived from an EMBL/GenBank/DDBJ whole genome shotgun (WGS) entry which is preliminary data.</text>
</comment>
<proteinExistence type="predicted"/>
<keyword evidence="1" id="KW-0808">Transferase</keyword>
<gene>
    <name evidence="1" type="ORF">STAS_09981</name>
</gene>
<accession>A0A5A7PM63</accession>
<organism evidence="1 2">
    <name type="scientific">Striga asiatica</name>
    <name type="common">Asiatic witchweed</name>
    <name type="synonym">Buchnera asiatica</name>
    <dbReference type="NCBI Taxonomy" id="4170"/>
    <lineage>
        <taxon>Eukaryota</taxon>
        <taxon>Viridiplantae</taxon>
        <taxon>Streptophyta</taxon>
        <taxon>Embryophyta</taxon>
        <taxon>Tracheophyta</taxon>
        <taxon>Spermatophyta</taxon>
        <taxon>Magnoliopsida</taxon>
        <taxon>eudicotyledons</taxon>
        <taxon>Gunneridae</taxon>
        <taxon>Pentapetalae</taxon>
        <taxon>asterids</taxon>
        <taxon>lamiids</taxon>
        <taxon>Lamiales</taxon>
        <taxon>Orobanchaceae</taxon>
        <taxon>Buchnereae</taxon>
        <taxon>Striga</taxon>
    </lineage>
</organism>
<evidence type="ECO:0000313" key="2">
    <source>
        <dbReference type="Proteomes" id="UP000325081"/>
    </source>
</evidence>
<evidence type="ECO:0000313" key="1">
    <source>
        <dbReference type="EMBL" id="GER33809.1"/>
    </source>
</evidence>
<dbReference type="Proteomes" id="UP000325081">
    <property type="component" value="Unassembled WGS sequence"/>
</dbReference>
<dbReference type="GO" id="GO:0016301">
    <property type="term" value="F:kinase activity"/>
    <property type="evidence" value="ECO:0007669"/>
    <property type="project" value="UniProtKB-KW"/>
</dbReference>
<dbReference type="OrthoDB" id="10635224at2759"/>